<dbReference type="EMBL" id="QZDT01000140">
    <property type="protein sequence ID" value="NBJ95645.1"/>
    <property type="molecule type" value="Genomic_DNA"/>
</dbReference>
<gene>
    <name evidence="1" type="ORF">D5281_24860</name>
</gene>
<dbReference type="AlphaFoldDB" id="A0A9X5BKK6"/>
<dbReference type="OrthoDB" id="9869791at2"/>
<organism evidence="1 2">
    <name type="scientific">Parablautia muri</name>
    <dbReference type="NCBI Taxonomy" id="2320879"/>
    <lineage>
        <taxon>Bacteria</taxon>
        <taxon>Bacillati</taxon>
        <taxon>Bacillota</taxon>
        <taxon>Clostridia</taxon>
        <taxon>Lachnospirales</taxon>
        <taxon>Lachnospiraceae</taxon>
        <taxon>Parablautia</taxon>
    </lineage>
</organism>
<evidence type="ECO:0000313" key="1">
    <source>
        <dbReference type="EMBL" id="NBJ95645.1"/>
    </source>
</evidence>
<dbReference type="Proteomes" id="UP001154420">
    <property type="component" value="Unassembled WGS sequence"/>
</dbReference>
<keyword evidence="2" id="KW-1185">Reference proteome</keyword>
<name>A0A9X5BKK6_9FIRM</name>
<evidence type="ECO:0000313" key="2">
    <source>
        <dbReference type="Proteomes" id="UP001154420"/>
    </source>
</evidence>
<sequence length="79" mass="8978">MFYGGKYDAQNRYDEWNTTQIKLKLNNKTDQDILAWIKKHKHGRDTSVQGAIKSLIREDIARGNTGMPGSGGVVRRTVE</sequence>
<protein>
    <submittedName>
        <fullName evidence="1">Uncharacterized protein</fullName>
    </submittedName>
</protein>
<reference evidence="1" key="1">
    <citation type="submission" date="2018-09" db="EMBL/GenBank/DDBJ databases">
        <title>Murine metabolic-syndrome-specific gut microbial biobank.</title>
        <authorList>
            <person name="Liu C."/>
        </authorList>
    </citation>
    <scope>NUCLEOTIDE SEQUENCE</scope>
    <source>
        <strain evidence="1">D42-62</strain>
    </source>
</reference>
<dbReference type="RefSeq" id="WP_160562498.1">
    <property type="nucleotide sequence ID" value="NZ_QZDT01000140.1"/>
</dbReference>
<accession>A0A9X5BKK6</accession>
<proteinExistence type="predicted"/>
<comment type="caution">
    <text evidence="1">The sequence shown here is derived from an EMBL/GenBank/DDBJ whole genome shotgun (WGS) entry which is preliminary data.</text>
</comment>